<gene>
    <name evidence="1" type="ORF">RRG08_008561</name>
</gene>
<feature type="non-terminal residue" evidence="1">
    <location>
        <position position="1"/>
    </location>
</feature>
<protein>
    <submittedName>
        <fullName evidence="1">Uncharacterized protein</fullName>
    </submittedName>
</protein>
<evidence type="ECO:0000313" key="2">
    <source>
        <dbReference type="Proteomes" id="UP001283361"/>
    </source>
</evidence>
<proteinExistence type="predicted"/>
<comment type="caution">
    <text evidence="1">The sequence shown here is derived from an EMBL/GenBank/DDBJ whole genome shotgun (WGS) entry which is preliminary data.</text>
</comment>
<sequence length="13" mass="1538">NFALDVSKMWDLV</sequence>
<dbReference type="Proteomes" id="UP001283361">
    <property type="component" value="Unassembled WGS sequence"/>
</dbReference>
<reference evidence="1" key="1">
    <citation type="journal article" date="2023" name="G3 (Bethesda)">
        <title>A reference genome for the long-term kleptoplast-retaining sea slug Elysia crispata morphotype clarki.</title>
        <authorList>
            <person name="Eastman K.E."/>
            <person name="Pendleton A.L."/>
            <person name="Shaikh M.A."/>
            <person name="Suttiyut T."/>
            <person name="Ogas R."/>
            <person name="Tomko P."/>
            <person name="Gavelis G."/>
            <person name="Widhalm J.R."/>
            <person name="Wisecaver J.H."/>
        </authorList>
    </citation>
    <scope>NUCLEOTIDE SEQUENCE</scope>
    <source>
        <strain evidence="1">ECLA1</strain>
    </source>
</reference>
<keyword evidence="2" id="KW-1185">Reference proteome</keyword>
<dbReference type="EMBL" id="JAWDGP010000488">
    <property type="protein sequence ID" value="KAK3800191.1"/>
    <property type="molecule type" value="Genomic_DNA"/>
</dbReference>
<name>A0AAE1EAC2_9GAST</name>
<organism evidence="1 2">
    <name type="scientific">Elysia crispata</name>
    <name type="common">lettuce slug</name>
    <dbReference type="NCBI Taxonomy" id="231223"/>
    <lineage>
        <taxon>Eukaryota</taxon>
        <taxon>Metazoa</taxon>
        <taxon>Spiralia</taxon>
        <taxon>Lophotrochozoa</taxon>
        <taxon>Mollusca</taxon>
        <taxon>Gastropoda</taxon>
        <taxon>Heterobranchia</taxon>
        <taxon>Euthyneura</taxon>
        <taxon>Panpulmonata</taxon>
        <taxon>Sacoglossa</taxon>
        <taxon>Placobranchoidea</taxon>
        <taxon>Plakobranchidae</taxon>
        <taxon>Elysia</taxon>
    </lineage>
</organism>
<evidence type="ECO:0000313" key="1">
    <source>
        <dbReference type="EMBL" id="KAK3800191.1"/>
    </source>
</evidence>
<accession>A0AAE1EAC2</accession>